<evidence type="ECO:0000313" key="3">
    <source>
        <dbReference type="Proteomes" id="UP001583186"/>
    </source>
</evidence>
<gene>
    <name evidence="2" type="ORF">Sste5346_004864</name>
</gene>
<dbReference type="Proteomes" id="UP001583186">
    <property type="component" value="Unassembled WGS sequence"/>
</dbReference>
<evidence type="ECO:0000256" key="1">
    <source>
        <dbReference type="SAM" id="MobiDB-lite"/>
    </source>
</evidence>
<dbReference type="EMBL" id="JAWCUI010000024">
    <property type="protein sequence ID" value="KAL1896122.1"/>
    <property type="molecule type" value="Genomic_DNA"/>
</dbReference>
<feature type="compositionally biased region" description="Polar residues" evidence="1">
    <location>
        <begin position="266"/>
        <end position="275"/>
    </location>
</feature>
<protein>
    <submittedName>
        <fullName evidence="2">Uncharacterized protein</fullName>
    </submittedName>
</protein>
<reference evidence="2 3" key="1">
    <citation type="journal article" date="2024" name="IMA Fungus">
        <title>IMA Genome - F19 : A genome assembly and annotation guide to empower mycologists, including annotated draft genome sequences of Ceratocystis pirilliformis, Diaporthe australafricana, Fusarium ophioides, Paecilomyces lecythidis, and Sporothrix stenoceras.</title>
        <authorList>
            <person name="Aylward J."/>
            <person name="Wilson A.M."/>
            <person name="Visagie C.M."/>
            <person name="Spraker J."/>
            <person name="Barnes I."/>
            <person name="Buitendag C."/>
            <person name="Ceriani C."/>
            <person name="Del Mar Angel L."/>
            <person name="du Plessis D."/>
            <person name="Fuchs T."/>
            <person name="Gasser K."/>
            <person name="Kramer D."/>
            <person name="Li W."/>
            <person name="Munsamy K."/>
            <person name="Piso A."/>
            <person name="Price J.L."/>
            <person name="Sonnekus B."/>
            <person name="Thomas C."/>
            <person name="van der Nest A."/>
            <person name="van Dijk A."/>
            <person name="van Heerden A."/>
            <person name="van Vuuren N."/>
            <person name="Yilmaz N."/>
            <person name="Duong T.A."/>
            <person name="van der Merwe N.A."/>
            <person name="Wingfield M.J."/>
            <person name="Wingfield B.D."/>
        </authorList>
    </citation>
    <scope>NUCLEOTIDE SEQUENCE [LARGE SCALE GENOMIC DNA]</scope>
    <source>
        <strain evidence="2 3">CMW 5346</strain>
    </source>
</reference>
<accession>A0ABR3Z7C2</accession>
<feature type="region of interest" description="Disordered" evidence="1">
    <location>
        <begin position="229"/>
        <end position="275"/>
    </location>
</feature>
<sequence>MHDCAIWGSGHVVAVATRAVRVGRSHVPVSPSESRNRDAAILTRRTNYDRDDPASPRSYDYHVWLGGDRRHPQCITVETQPSNPQAYREPLPFPVADLAWAGTTLYILEGGGRSVIYRLDYLSTFDYSCTEVYGAGDDDGHVVGISGMSDDLLVHTRNEEGDRLHLMLSGRTIWQQRDAILEAVAVKYKKPDHHDDKSDKAAETYHKVLMVAMVLADGRVLSVKVPDKIKDKDADEPSDMVAAETTDKKESTGNPRAVVLGEHSRSIVQRSEPLN</sequence>
<keyword evidence="3" id="KW-1185">Reference proteome</keyword>
<comment type="caution">
    <text evidence="2">The sequence shown here is derived from an EMBL/GenBank/DDBJ whole genome shotgun (WGS) entry which is preliminary data.</text>
</comment>
<proteinExistence type="predicted"/>
<evidence type="ECO:0000313" key="2">
    <source>
        <dbReference type="EMBL" id="KAL1896122.1"/>
    </source>
</evidence>
<name>A0ABR3Z7C2_9PEZI</name>
<organism evidence="2 3">
    <name type="scientific">Sporothrix stenoceras</name>
    <dbReference type="NCBI Taxonomy" id="5173"/>
    <lineage>
        <taxon>Eukaryota</taxon>
        <taxon>Fungi</taxon>
        <taxon>Dikarya</taxon>
        <taxon>Ascomycota</taxon>
        <taxon>Pezizomycotina</taxon>
        <taxon>Sordariomycetes</taxon>
        <taxon>Sordariomycetidae</taxon>
        <taxon>Ophiostomatales</taxon>
        <taxon>Ophiostomataceae</taxon>
        <taxon>Sporothrix</taxon>
    </lineage>
</organism>